<proteinExistence type="predicted"/>
<organism evidence="1 2">
    <name type="scientific">Eubacterium ventriosum ATCC 27560</name>
    <dbReference type="NCBI Taxonomy" id="411463"/>
    <lineage>
        <taxon>Bacteria</taxon>
        <taxon>Bacillati</taxon>
        <taxon>Bacillota</taxon>
        <taxon>Clostridia</taxon>
        <taxon>Eubacteriales</taxon>
        <taxon>Eubacteriaceae</taxon>
        <taxon>Eubacterium</taxon>
    </lineage>
</organism>
<dbReference type="AlphaFoldDB" id="A5Z649"/>
<protein>
    <submittedName>
        <fullName evidence="1">Uncharacterized protein</fullName>
    </submittedName>
</protein>
<dbReference type="Proteomes" id="UP000006000">
    <property type="component" value="Unassembled WGS sequence"/>
</dbReference>
<reference evidence="1 2" key="2">
    <citation type="submission" date="2007-04" db="EMBL/GenBank/DDBJ databases">
        <title>Draft genome sequence of Eubacterium ventriosum (ATCC 27560).</title>
        <authorList>
            <person name="Sudarsanam P."/>
            <person name="Ley R."/>
            <person name="Guruge J."/>
            <person name="Turnbaugh P.J."/>
            <person name="Mahowald M."/>
            <person name="Liep D."/>
            <person name="Gordon J."/>
        </authorList>
    </citation>
    <scope>NUCLEOTIDE SEQUENCE [LARGE SCALE GENOMIC DNA]</scope>
    <source>
        <strain evidence="1 2">ATCC 27560</strain>
    </source>
</reference>
<name>A5Z649_9FIRM</name>
<gene>
    <name evidence="1" type="ORF">EUBVEN_01182</name>
</gene>
<sequence length="388" mass="43811">MKGEKGMNKKMKKLMVSMLVLCVMLMGKSYDIMASDSQLGEIYDEGDFETLSDYNQYMQKRGLMITNSRAANSYYLASVRKTTAIAEYSLEGLLGKKGVQNFCIDDEKKYIYVTQQSQGTISILKMKIDQSTKKASYESKMTLNKCGHGQTLEIYKYNGKTYLLVSSKENKISDSTYWSVQVARVEYQANKTYNYTSLHRLTYINYANKAGSNGNPENIGTLTRCDAALSTDSKYIIIWAKAGSNLQYSCYDFTEVNKALDKEETVSCKSNSILSKALKYYFIKQSDETTYPQKSFQGIELTNGLNIYQSSGKDNLDNCIANISKSGNWKSTAVISVPRFNDEKVILNKSNVEIEGIKIRGSKLFFATIINDGLRNSYIYSIDKSVMD</sequence>
<comment type="caution">
    <text evidence="1">The sequence shown here is derived from an EMBL/GenBank/DDBJ whole genome shotgun (WGS) entry which is preliminary data.</text>
</comment>
<dbReference type="Pfam" id="PF17312">
    <property type="entry name" value="Helveticin_J"/>
    <property type="match status" value="1"/>
</dbReference>
<dbReference type="GO" id="GO:0042742">
    <property type="term" value="P:defense response to bacterium"/>
    <property type="evidence" value="ECO:0007669"/>
    <property type="project" value="InterPro"/>
</dbReference>
<dbReference type="HOGENOM" id="CLU_060512_0_0_9"/>
<dbReference type="EMBL" id="AAVL02000032">
    <property type="protein sequence ID" value="EDM51616.1"/>
    <property type="molecule type" value="Genomic_DNA"/>
</dbReference>
<dbReference type="eggNOG" id="ENOG5032UYQ">
    <property type="taxonomic scope" value="Bacteria"/>
</dbReference>
<reference evidence="1 2" key="1">
    <citation type="submission" date="2007-03" db="EMBL/GenBank/DDBJ databases">
        <authorList>
            <person name="Fulton L."/>
            <person name="Clifton S."/>
            <person name="Fulton B."/>
            <person name="Xu J."/>
            <person name="Minx P."/>
            <person name="Pepin K.H."/>
            <person name="Johnson M."/>
            <person name="Thiruvilangam P."/>
            <person name="Bhonagiri V."/>
            <person name="Nash W.E."/>
            <person name="Mardis E.R."/>
            <person name="Wilson R.K."/>
        </authorList>
    </citation>
    <scope>NUCLEOTIDE SEQUENCE [LARGE SCALE GENOMIC DNA]</scope>
    <source>
        <strain evidence="1 2">ATCC 27560</strain>
    </source>
</reference>
<dbReference type="STRING" id="411463.EUBVEN_01182"/>
<evidence type="ECO:0000313" key="1">
    <source>
        <dbReference type="EMBL" id="EDM51616.1"/>
    </source>
</evidence>
<dbReference type="InterPro" id="IPR035280">
    <property type="entry name" value="Helveticin_J"/>
</dbReference>
<evidence type="ECO:0000313" key="2">
    <source>
        <dbReference type="Proteomes" id="UP000006000"/>
    </source>
</evidence>
<accession>A5Z649</accession>